<dbReference type="Proteomes" id="UP000014760">
    <property type="component" value="Unassembled WGS sequence"/>
</dbReference>
<keyword evidence="3" id="KW-1185">Reference proteome</keyword>
<reference evidence="1 3" key="2">
    <citation type="journal article" date="2013" name="Nature">
        <title>Insights into bilaterian evolution from three spiralian genomes.</title>
        <authorList>
            <person name="Simakov O."/>
            <person name="Marletaz F."/>
            <person name="Cho S.J."/>
            <person name="Edsinger-Gonzales E."/>
            <person name="Havlak P."/>
            <person name="Hellsten U."/>
            <person name="Kuo D.H."/>
            <person name="Larsson T."/>
            <person name="Lv J."/>
            <person name="Arendt D."/>
            <person name="Savage R."/>
            <person name="Osoegawa K."/>
            <person name="de Jong P."/>
            <person name="Grimwood J."/>
            <person name="Chapman J.A."/>
            <person name="Shapiro H."/>
            <person name="Aerts A."/>
            <person name="Otillar R.P."/>
            <person name="Terry A.Y."/>
            <person name="Boore J.L."/>
            <person name="Grigoriev I.V."/>
            <person name="Lindberg D.R."/>
            <person name="Seaver E.C."/>
            <person name="Weisblat D.A."/>
            <person name="Putnam N.H."/>
            <person name="Rokhsar D.S."/>
        </authorList>
    </citation>
    <scope>NUCLEOTIDE SEQUENCE</scope>
    <source>
        <strain evidence="1 3">I ESC-2004</strain>
    </source>
</reference>
<dbReference type="EMBL" id="AMQN01004461">
    <property type="status" value="NOT_ANNOTATED_CDS"/>
    <property type="molecule type" value="Genomic_DNA"/>
</dbReference>
<reference evidence="3" key="1">
    <citation type="submission" date="2012-12" db="EMBL/GenBank/DDBJ databases">
        <authorList>
            <person name="Hellsten U."/>
            <person name="Grimwood J."/>
            <person name="Chapman J.A."/>
            <person name="Shapiro H."/>
            <person name="Aerts A."/>
            <person name="Otillar R.P."/>
            <person name="Terry A.Y."/>
            <person name="Boore J.L."/>
            <person name="Simakov O."/>
            <person name="Marletaz F."/>
            <person name="Cho S.-J."/>
            <person name="Edsinger-Gonzales E."/>
            <person name="Havlak P."/>
            <person name="Kuo D.-H."/>
            <person name="Larsson T."/>
            <person name="Lv J."/>
            <person name="Arendt D."/>
            <person name="Savage R."/>
            <person name="Osoegawa K."/>
            <person name="de Jong P."/>
            <person name="Lindberg D.R."/>
            <person name="Seaver E.C."/>
            <person name="Weisblat D.A."/>
            <person name="Putnam N.H."/>
            <person name="Grigoriev I.V."/>
            <person name="Rokhsar D.S."/>
        </authorList>
    </citation>
    <scope>NUCLEOTIDE SEQUENCE</scope>
    <source>
        <strain evidence="3">I ESC-2004</strain>
    </source>
</reference>
<organism evidence="1">
    <name type="scientific">Capitella teleta</name>
    <name type="common">Polychaete worm</name>
    <dbReference type="NCBI Taxonomy" id="283909"/>
    <lineage>
        <taxon>Eukaryota</taxon>
        <taxon>Metazoa</taxon>
        <taxon>Spiralia</taxon>
        <taxon>Lophotrochozoa</taxon>
        <taxon>Annelida</taxon>
        <taxon>Polychaeta</taxon>
        <taxon>Sedentaria</taxon>
        <taxon>Scolecida</taxon>
        <taxon>Capitellidae</taxon>
        <taxon>Capitella</taxon>
    </lineage>
</organism>
<accession>R7VHP9</accession>
<name>R7VHP9_CAPTE</name>
<gene>
    <name evidence="1" type="ORF">CAPTEDRAFT_215775</name>
</gene>
<protein>
    <submittedName>
        <fullName evidence="1 2">Uncharacterized protein</fullName>
    </submittedName>
</protein>
<dbReference type="AlphaFoldDB" id="R7VHP9"/>
<dbReference type="EnsemblMetazoa" id="CapteT215775">
    <property type="protein sequence ID" value="CapteP215775"/>
    <property type="gene ID" value="CapteG215775"/>
</dbReference>
<evidence type="ECO:0000313" key="2">
    <source>
        <dbReference type="EnsemblMetazoa" id="CapteP215775"/>
    </source>
</evidence>
<dbReference type="OrthoDB" id="6114324at2759"/>
<proteinExistence type="predicted"/>
<evidence type="ECO:0000313" key="1">
    <source>
        <dbReference type="EMBL" id="ELU15826.1"/>
    </source>
</evidence>
<dbReference type="EMBL" id="KB293569">
    <property type="protein sequence ID" value="ELU15826.1"/>
    <property type="molecule type" value="Genomic_DNA"/>
</dbReference>
<reference evidence="2" key="3">
    <citation type="submission" date="2015-06" db="UniProtKB">
        <authorList>
            <consortium name="EnsemblMetazoa"/>
        </authorList>
    </citation>
    <scope>IDENTIFICATION</scope>
</reference>
<dbReference type="HOGENOM" id="CLU_1311151_0_0_1"/>
<sequence>MTQLWHRPPIITPNYGKKKPFIPRSSLYQVLLHDNVSQEQLMQARLAHISADQNKRMRLLEQHRRTFLLAQSLKQERLRAKGVRHISLLPDQVAYAHAHASKFTTPANARKLSGIPRTETPPSVENAKNFMTHEFRLKCDVTPNVVIEDRRFSGLEGSLTSPDRCSGGYLQLSPGGRQLLRQFDGVQPFDDIRRLSQQFERVDNKSNFNE</sequence>
<evidence type="ECO:0000313" key="3">
    <source>
        <dbReference type="Proteomes" id="UP000014760"/>
    </source>
</evidence>